<dbReference type="GeneID" id="36623206"/>
<evidence type="ECO:0000313" key="2">
    <source>
        <dbReference type="Proteomes" id="UP000241690"/>
    </source>
</evidence>
<proteinExistence type="predicted"/>
<evidence type="ECO:0000313" key="1">
    <source>
        <dbReference type="EMBL" id="PTB56251.1"/>
    </source>
</evidence>
<dbReference type="EMBL" id="KZ679678">
    <property type="protein sequence ID" value="PTB56251.1"/>
    <property type="molecule type" value="Genomic_DNA"/>
</dbReference>
<name>A0A2T4AGN5_TRIHA</name>
<organism evidence="1 2">
    <name type="scientific">Trichoderma harzianum CBS 226.95</name>
    <dbReference type="NCBI Taxonomy" id="983964"/>
    <lineage>
        <taxon>Eukaryota</taxon>
        <taxon>Fungi</taxon>
        <taxon>Dikarya</taxon>
        <taxon>Ascomycota</taxon>
        <taxon>Pezizomycotina</taxon>
        <taxon>Sordariomycetes</taxon>
        <taxon>Hypocreomycetidae</taxon>
        <taxon>Hypocreales</taxon>
        <taxon>Hypocreaceae</taxon>
        <taxon>Trichoderma</taxon>
    </lineage>
</organism>
<dbReference type="RefSeq" id="XP_024775928.1">
    <property type="nucleotide sequence ID" value="XM_024914640.1"/>
</dbReference>
<dbReference type="Proteomes" id="UP000241690">
    <property type="component" value="Unassembled WGS sequence"/>
</dbReference>
<protein>
    <submittedName>
        <fullName evidence="1">Uncharacterized protein</fullName>
    </submittedName>
</protein>
<keyword evidence="2" id="KW-1185">Reference proteome</keyword>
<reference evidence="1 2" key="1">
    <citation type="submission" date="2016-07" db="EMBL/GenBank/DDBJ databases">
        <title>Multiple horizontal gene transfer events from other fungi enriched the ability of initially mycotrophic Trichoderma (Ascomycota) to feed on dead plant biomass.</title>
        <authorList>
            <consortium name="DOE Joint Genome Institute"/>
            <person name="Aerts A."/>
            <person name="Atanasova L."/>
            <person name="Chenthamara K."/>
            <person name="Zhang J."/>
            <person name="Grujic M."/>
            <person name="Henrissat B."/>
            <person name="Kuo A."/>
            <person name="Salamov A."/>
            <person name="Lipzen A."/>
            <person name="Labutti K."/>
            <person name="Barry K."/>
            <person name="Miao Y."/>
            <person name="Rahimi M.J."/>
            <person name="Shen Q."/>
            <person name="Grigoriev I.V."/>
            <person name="Kubicek C.P."/>
            <person name="Druzhinina I.S."/>
        </authorList>
    </citation>
    <scope>NUCLEOTIDE SEQUENCE [LARGE SCALE GENOMIC DNA]</scope>
    <source>
        <strain evidence="1 2">CBS 226.95</strain>
    </source>
</reference>
<dbReference type="AlphaFoldDB" id="A0A2T4AGN5"/>
<gene>
    <name evidence="1" type="ORF">M431DRAFT_371341</name>
</gene>
<sequence length="168" mass="18729">MIIGTLSERERYGAQYPGRTVILLFLRAARFHVCRFYREPVESLKHTGAVSACVPERAAGRIVDCHCQRHKTQRGISATVSYCNTCIHGPPVGEWMPAKGPPTHSIFQQVAASPSSQGALANARRGMARCDFVRRSFYTVSPAKRNGRCLSRGRSFLGAMFRMQRLDV</sequence>
<accession>A0A2T4AGN5</accession>